<dbReference type="RefSeq" id="WP_241058602.1">
    <property type="nucleotide sequence ID" value="NZ_JAKWJU010000002.1"/>
</dbReference>
<comment type="caution">
    <text evidence="1">The sequence shown here is derived from an EMBL/GenBank/DDBJ whole genome shotgun (WGS) entry which is preliminary data.</text>
</comment>
<reference evidence="1" key="2">
    <citation type="journal article" date="2023" name="Int. J. Syst. Evol. Microbiol.">
        <title>Streptomyces marispadix sp. nov., isolated from marine beach sediment of the Northern Coast of Portugal.</title>
        <authorList>
            <person name="dos Santos J.D.N."/>
            <person name="Vitorino I.R."/>
            <person name="Kallscheuer N."/>
            <person name="Srivastava A."/>
            <person name="Krautwurst S."/>
            <person name="Marz M."/>
            <person name="Jogler C."/>
            <person name="Lobo Da Cunha A."/>
            <person name="Catita J."/>
            <person name="Goncalves H."/>
            <person name="Gonzalez I."/>
            <person name="Reyes F."/>
            <person name="Lage O.M."/>
        </authorList>
    </citation>
    <scope>NUCLEOTIDE SEQUENCE</scope>
    <source>
        <strain evidence="1">M600PL45_2</strain>
    </source>
</reference>
<sequence length="106" mass="11696">MATKKLLERVRDALPQNEDFIAAFESEPSSTSGNKPIAPAECRPSVFEGMAQPSDMYGTVFSLLYRIIANEVFPSSAPVYSDPAQREECKQKNRVFYGGGEATQDN</sequence>
<evidence type="ECO:0000313" key="1">
    <source>
        <dbReference type="EMBL" id="MCH6160547.1"/>
    </source>
</evidence>
<dbReference type="EMBL" id="JAKWJU010000002">
    <property type="protein sequence ID" value="MCH6160547.1"/>
    <property type="molecule type" value="Genomic_DNA"/>
</dbReference>
<keyword evidence="2" id="KW-1185">Reference proteome</keyword>
<evidence type="ECO:0000313" key="2">
    <source>
        <dbReference type="Proteomes" id="UP001166784"/>
    </source>
</evidence>
<reference evidence="1" key="1">
    <citation type="submission" date="2022-03" db="EMBL/GenBank/DDBJ databases">
        <authorList>
            <person name="Santos J.D.N."/>
            <person name="Kallscheuer N."/>
            <person name="Jogler C."/>
            <person name="Lage O.M."/>
        </authorList>
    </citation>
    <scope>NUCLEOTIDE SEQUENCE</scope>
    <source>
        <strain evidence="1">M600PL45_2</strain>
    </source>
</reference>
<name>A0ABS9SW88_9ACTN</name>
<gene>
    <name evidence="1" type="ORF">MMA15_09020</name>
</gene>
<dbReference type="Proteomes" id="UP001166784">
    <property type="component" value="Unassembled WGS sequence"/>
</dbReference>
<protein>
    <submittedName>
        <fullName evidence="1">Uncharacterized protein</fullName>
    </submittedName>
</protein>
<accession>A0ABS9SW88</accession>
<organism evidence="1 2">
    <name type="scientific">Streptomyces marispadix</name>
    <dbReference type="NCBI Taxonomy" id="2922868"/>
    <lineage>
        <taxon>Bacteria</taxon>
        <taxon>Bacillati</taxon>
        <taxon>Actinomycetota</taxon>
        <taxon>Actinomycetes</taxon>
        <taxon>Kitasatosporales</taxon>
        <taxon>Streptomycetaceae</taxon>
        <taxon>Streptomyces</taxon>
    </lineage>
</organism>
<proteinExistence type="predicted"/>